<protein>
    <submittedName>
        <fullName evidence="2">Uncharacterized protein</fullName>
    </submittedName>
</protein>
<reference evidence="3" key="1">
    <citation type="submission" date="2015-06" db="EMBL/GenBank/DDBJ databases">
        <title>Expansion of signal transduction pathways in fungi by whole-genome duplication.</title>
        <authorList>
            <consortium name="DOE Joint Genome Institute"/>
            <person name="Corrochano L.M."/>
            <person name="Kuo A."/>
            <person name="Marcet-Houben M."/>
            <person name="Polaino S."/>
            <person name="Salamov A."/>
            <person name="Villalobos J.M."/>
            <person name="Alvarez M.I."/>
            <person name="Avalos J."/>
            <person name="Benito E.P."/>
            <person name="Benoit I."/>
            <person name="Burger G."/>
            <person name="Camino L.P."/>
            <person name="Canovas D."/>
            <person name="Cerda-Olmedo E."/>
            <person name="Cheng J.-F."/>
            <person name="Dominguez A."/>
            <person name="Elias M."/>
            <person name="Eslava A.P."/>
            <person name="Glaser F."/>
            <person name="Grimwood J."/>
            <person name="Gutierrez G."/>
            <person name="Heitman J."/>
            <person name="Henrissat B."/>
            <person name="Iturriaga E.A."/>
            <person name="Lang B.F."/>
            <person name="Lavin J.L."/>
            <person name="Lee S."/>
            <person name="Li W."/>
            <person name="Lindquist E."/>
            <person name="Lopez-Garcia S."/>
            <person name="Luque E.M."/>
            <person name="Marcos A.T."/>
            <person name="Martin J."/>
            <person name="McCluskey K."/>
            <person name="Medina H.R."/>
            <person name="Miralles-Duran A."/>
            <person name="Miyazaki A."/>
            <person name="Munoz-Torres E."/>
            <person name="Oguiza J.A."/>
            <person name="Ohm R."/>
            <person name="Olmedo M."/>
            <person name="Orejas M."/>
            <person name="Ortiz-Castellanos L."/>
            <person name="Pisabarro A.G."/>
            <person name="Rodriguez-Romero J."/>
            <person name="Ruiz-Herrera J."/>
            <person name="Ruiz-Vazquez R."/>
            <person name="Sanz C."/>
            <person name="Schackwitz W."/>
            <person name="Schmutz J."/>
            <person name="Shahriari M."/>
            <person name="Shelest E."/>
            <person name="Silva-Franco F."/>
            <person name="Soanes D."/>
            <person name="Syed K."/>
            <person name="Tagua V.G."/>
            <person name="Talbot N.J."/>
            <person name="Thon M."/>
            <person name="De vries R.P."/>
            <person name="Wiebenga A."/>
            <person name="Yadav J.S."/>
            <person name="Braun E.L."/>
            <person name="Baker S."/>
            <person name="Garre V."/>
            <person name="Horwitz B."/>
            <person name="Torres-Martinez S."/>
            <person name="Idnurm A."/>
            <person name="Herrera-Estrella A."/>
            <person name="Gabaldon T."/>
            <person name="Grigoriev I.V."/>
        </authorList>
    </citation>
    <scope>NUCLEOTIDE SEQUENCE [LARGE SCALE GENOMIC DNA]</scope>
    <source>
        <strain evidence="3">NRRL 1555(-)</strain>
    </source>
</reference>
<keyword evidence="1" id="KW-0812">Transmembrane</keyword>
<feature type="transmembrane region" description="Helical" evidence="1">
    <location>
        <begin position="78"/>
        <end position="99"/>
    </location>
</feature>
<dbReference type="GeneID" id="29002816"/>
<organism evidence="2 3">
    <name type="scientific">Phycomyces blakesleeanus (strain ATCC 8743b / DSM 1359 / FGSC 10004 / NBRC 33097 / NRRL 1555)</name>
    <dbReference type="NCBI Taxonomy" id="763407"/>
    <lineage>
        <taxon>Eukaryota</taxon>
        <taxon>Fungi</taxon>
        <taxon>Fungi incertae sedis</taxon>
        <taxon>Mucoromycota</taxon>
        <taxon>Mucoromycotina</taxon>
        <taxon>Mucoromycetes</taxon>
        <taxon>Mucorales</taxon>
        <taxon>Phycomycetaceae</taxon>
        <taxon>Phycomyces</taxon>
    </lineage>
</organism>
<accession>A0A167KDN5</accession>
<dbReference type="EMBL" id="KV440997">
    <property type="protein sequence ID" value="OAD67846.1"/>
    <property type="molecule type" value="Genomic_DNA"/>
</dbReference>
<dbReference type="Proteomes" id="UP000077315">
    <property type="component" value="Unassembled WGS sequence"/>
</dbReference>
<dbReference type="RefSeq" id="XP_018285886.1">
    <property type="nucleotide sequence ID" value="XM_018441910.1"/>
</dbReference>
<evidence type="ECO:0000256" key="1">
    <source>
        <dbReference type="SAM" id="Phobius"/>
    </source>
</evidence>
<dbReference type="VEuPathDB" id="FungiDB:PHYBLDRAFT_68213"/>
<sequence length="133" mass="15470">MYSIINRNETNIHYTSVKTNTTAFLGGYIKYWLINILNLRALLIANTYSPNLEIISLLQTNIPLYLNKIRLIVQCSSYSLLVMFLIDLIGAIFQLLWLVNSSIYTLQSYMSNDHSIYLYNFLADVTINSLHHW</sequence>
<dbReference type="AlphaFoldDB" id="A0A167KDN5"/>
<evidence type="ECO:0000313" key="3">
    <source>
        <dbReference type="Proteomes" id="UP000077315"/>
    </source>
</evidence>
<gene>
    <name evidence="2" type="ORF">PHYBLDRAFT_68213</name>
</gene>
<keyword evidence="3" id="KW-1185">Reference proteome</keyword>
<name>A0A167KDN5_PHYB8</name>
<proteinExistence type="predicted"/>
<keyword evidence="1" id="KW-0472">Membrane</keyword>
<evidence type="ECO:0000313" key="2">
    <source>
        <dbReference type="EMBL" id="OAD67846.1"/>
    </source>
</evidence>
<keyword evidence="1" id="KW-1133">Transmembrane helix</keyword>
<dbReference type="InParanoid" id="A0A167KDN5"/>